<gene>
    <name evidence="1" type="ORF">XELAEV_18018348mg</name>
</gene>
<accession>A0A974DD06</accession>
<dbReference type="Proteomes" id="UP000694892">
    <property type="component" value="Chromosome 3L"/>
</dbReference>
<dbReference type="Gene3D" id="1.10.287.3160">
    <property type="match status" value="1"/>
</dbReference>
<sequence>MRPVARQLDSPAIEVLVCQFNIVAQSNWTQRFFTLLYKPTHFLSGQLAVTKLPPSFISTVPFPPPTLYWPLQWCLPSPILKLVTTDSQVQYISYLVILKMAIDAKIKSHKNLFCMILLDRVKQAAKSMCIVVTARRSLWLKQWNAVVQSKQNFCSLQDNPDLFLRFARKENSQSQKTPESLTKNQDNIDQGGLSLSLPERKIPEIQFSVLQLARFPTMTTRQDYPSVPMDGAQLEVMDEPTQSLRTSIRNCFTLTIVNNRCQQEQMGCTYGKLDSTKNVVSRA</sequence>
<evidence type="ECO:0000313" key="1">
    <source>
        <dbReference type="EMBL" id="OCT89729.1"/>
    </source>
</evidence>
<protein>
    <submittedName>
        <fullName evidence="1">Uncharacterized protein</fullName>
    </submittedName>
</protein>
<dbReference type="AlphaFoldDB" id="A0A974DD06"/>
<dbReference type="EMBL" id="CM004470">
    <property type="protein sequence ID" value="OCT89729.1"/>
    <property type="molecule type" value="Genomic_DNA"/>
</dbReference>
<reference evidence="2" key="1">
    <citation type="journal article" date="2016" name="Nature">
        <title>Genome evolution in the allotetraploid frog Xenopus laevis.</title>
        <authorList>
            <person name="Session A.M."/>
            <person name="Uno Y."/>
            <person name="Kwon T."/>
            <person name="Chapman J.A."/>
            <person name="Toyoda A."/>
            <person name="Takahashi S."/>
            <person name="Fukui A."/>
            <person name="Hikosaka A."/>
            <person name="Suzuki A."/>
            <person name="Kondo M."/>
            <person name="van Heeringen S.J."/>
            <person name="Quigley I."/>
            <person name="Heinz S."/>
            <person name="Ogino H."/>
            <person name="Ochi H."/>
            <person name="Hellsten U."/>
            <person name="Lyons J.B."/>
            <person name="Simakov O."/>
            <person name="Putnam N."/>
            <person name="Stites J."/>
            <person name="Kuroki Y."/>
            <person name="Tanaka T."/>
            <person name="Michiue T."/>
            <person name="Watanabe M."/>
            <person name="Bogdanovic O."/>
            <person name="Lister R."/>
            <person name="Georgiou G."/>
            <person name="Paranjpe S.S."/>
            <person name="van Kruijsbergen I."/>
            <person name="Shu S."/>
            <person name="Carlson J."/>
            <person name="Kinoshita T."/>
            <person name="Ohta Y."/>
            <person name="Mawaribuchi S."/>
            <person name="Jenkins J."/>
            <person name="Grimwood J."/>
            <person name="Schmutz J."/>
            <person name="Mitros T."/>
            <person name="Mozaffari S.V."/>
            <person name="Suzuki Y."/>
            <person name="Haramoto Y."/>
            <person name="Yamamoto T.S."/>
            <person name="Takagi C."/>
            <person name="Heald R."/>
            <person name="Miller K."/>
            <person name="Haudenschild C."/>
            <person name="Kitzman J."/>
            <person name="Nakayama T."/>
            <person name="Izutsu Y."/>
            <person name="Robert J."/>
            <person name="Fortriede J."/>
            <person name="Burns K."/>
            <person name="Lotay V."/>
            <person name="Karimi K."/>
            <person name="Yasuoka Y."/>
            <person name="Dichmann D.S."/>
            <person name="Flajnik M.F."/>
            <person name="Houston D.W."/>
            <person name="Shendure J."/>
            <person name="DuPasquier L."/>
            <person name="Vize P.D."/>
            <person name="Zorn A.M."/>
            <person name="Ito M."/>
            <person name="Marcotte E.M."/>
            <person name="Wallingford J.B."/>
            <person name="Ito Y."/>
            <person name="Asashima M."/>
            <person name="Ueno N."/>
            <person name="Matsuda Y."/>
            <person name="Veenstra G.J."/>
            <person name="Fujiyama A."/>
            <person name="Harland R.M."/>
            <person name="Taira M."/>
            <person name="Rokhsar D.S."/>
        </authorList>
    </citation>
    <scope>NUCLEOTIDE SEQUENCE [LARGE SCALE GENOMIC DNA]</scope>
    <source>
        <strain evidence="2">J</strain>
    </source>
</reference>
<proteinExistence type="predicted"/>
<name>A0A974DD06_XENLA</name>
<evidence type="ECO:0000313" key="2">
    <source>
        <dbReference type="Proteomes" id="UP000694892"/>
    </source>
</evidence>
<organism evidence="1 2">
    <name type="scientific">Xenopus laevis</name>
    <name type="common">African clawed frog</name>
    <dbReference type="NCBI Taxonomy" id="8355"/>
    <lineage>
        <taxon>Eukaryota</taxon>
        <taxon>Metazoa</taxon>
        <taxon>Chordata</taxon>
        <taxon>Craniata</taxon>
        <taxon>Vertebrata</taxon>
        <taxon>Euteleostomi</taxon>
        <taxon>Amphibia</taxon>
        <taxon>Batrachia</taxon>
        <taxon>Anura</taxon>
        <taxon>Pipoidea</taxon>
        <taxon>Pipidae</taxon>
        <taxon>Xenopodinae</taxon>
        <taxon>Xenopus</taxon>
        <taxon>Xenopus</taxon>
    </lineage>
</organism>